<dbReference type="Proteomes" id="UP000823775">
    <property type="component" value="Unassembled WGS sequence"/>
</dbReference>
<evidence type="ECO:0000313" key="1">
    <source>
        <dbReference type="EMBL" id="MCE2055574.1"/>
    </source>
</evidence>
<name>A0ABS8W072_DATST</name>
<protein>
    <recommendedName>
        <fullName evidence="3">GDSL esterase/lipase</fullName>
    </recommendedName>
</protein>
<sequence>MVLVSSAGSGYDDLTANLSNVMSLAKQREYLRHYEIHLRQMVGVEKARETMKNAVYIISMGTNDFLQNYFVEPARSKQYSVEQYQNFLIRSMFTHVKIIHGQTGARRYAVVEFLLLGANHC</sequence>
<evidence type="ECO:0008006" key="3">
    <source>
        <dbReference type="Google" id="ProtNLM"/>
    </source>
</evidence>
<accession>A0ABS8W072</accession>
<dbReference type="EMBL" id="JACEIK010006357">
    <property type="protein sequence ID" value="MCE2055574.1"/>
    <property type="molecule type" value="Genomic_DNA"/>
</dbReference>
<dbReference type="PANTHER" id="PTHR45642">
    <property type="entry name" value="GDSL ESTERASE/LIPASE EXL3"/>
    <property type="match status" value="1"/>
</dbReference>
<dbReference type="InterPro" id="IPR036514">
    <property type="entry name" value="SGNH_hydro_sf"/>
</dbReference>
<keyword evidence="2" id="KW-1185">Reference proteome</keyword>
<dbReference type="Gene3D" id="3.40.50.1110">
    <property type="entry name" value="SGNH hydrolase"/>
    <property type="match status" value="1"/>
</dbReference>
<proteinExistence type="predicted"/>
<organism evidence="1 2">
    <name type="scientific">Datura stramonium</name>
    <name type="common">Jimsonweed</name>
    <name type="synonym">Common thornapple</name>
    <dbReference type="NCBI Taxonomy" id="4076"/>
    <lineage>
        <taxon>Eukaryota</taxon>
        <taxon>Viridiplantae</taxon>
        <taxon>Streptophyta</taxon>
        <taxon>Embryophyta</taxon>
        <taxon>Tracheophyta</taxon>
        <taxon>Spermatophyta</taxon>
        <taxon>Magnoliopsida</taxon>
        <taxon>eudicotyledons</taxon>
        <taxon>Gunneridae</taxon>
        <taxon>Pentapetalae</taxon>
        <taxon>asterids</taxon>
        <taxon>lamiids</taxon>
        <taxon>Solanales</taxon>
        <taxon>Solanaceae</taxon>
        <taxon>Solanoideae</taxon>
        <taxon>Datureae</taxon>
        <taxon>Datura</taxon>
    </lineage>
</organism>
<comment type="caution">
    <text evidence="1">The sequence shown here is derived from an EMBL/GenBank/DDBJ whole genome shotgun (WGS) entry which is preliminary data.</text>
</comment>
<evidence type="ECO:0000313" key="2">
    <source>
        <dbReference type="Proteomes" id="UP000823775"/>
    </source>
</evidence>
<gene>
    <name evidence="1" type="ORF">HAX54_042893</name>
</gene>
<dbReference type="PANTHER" id="PTHR45642:SF7">
    <property type="entry name" value="GDSL ESTERASE_LIPASE"/>
    <property type="match status" value="1"/>
</dbReference>
<dbReference type="InterPro" id="IPR050592">
    <property type="entry name" value="GDSL_lipolytic_enzyme"/>
</dbReference>
<reference evidence="1 2" key="1">
    <citation type="journal article" date="2021" name="BMC Genomics">
        <title>Datura genome reveals duplications of psychoactive alkaloid biosynthetic genes and high mutation rate following tissue culture.</title>
        <authorList>
            <person name="Rajewski A."/>
            <person name="Carter-House D."/>
            <person name="Stajich J."/>
            <person name="Litt A."/>
        </authorList>
    </citation>
    <scope>NUCLEOTIDE SEQUENCE [LARGE SCALE GENOMIC DNA]</scope>
    <source>
        <strain evidence="1">AR-01</strain>
    </source>
</reference>